<dbReference type="Proteomes" id="UP000203261">
    <property type="component" value="Segment"/>
</dbReference>
<dbReference type="RefSeq" id="YP_009302438.1">
    <property type="nucleotide sequence ID" value="NC_031245.1"/>
</dbReference>
<gene>
    <name evidence="1" type="ORF">SP15_050</name>
</gene>
<keyword evidence="2" id="KW-1185">Reference proteome</keyword>
<proteinExistence type="predicted"/>
<dbReference type="KEGG" id="vg:29125218"/>
<evidence type="ECO:0000313" key="1">
    <source>
        <dbReference type="EMBL" id="AMM44849.1"/>
    </source>
</evidence>
<accession>A0A127AW09</accession>
<reference evidence="1 2" key="1">
    <citation type="submission" date="2015-08" db="EMBL/GenBank/DDBJ databases">
        <authorList>
            <person name="Babu N.S."/>
            <person name="Beckwith C.J."/>
            <person name="Beseler K.G."/>
            <person name="Brison A."/>
            <person name="Carone J.V."/>
            <person name="Caskin T.P."/>
            <person name="Diamond M."/>
            <person name="Durham M.E."/>
            <person name="Foxe J.M."/>
            <person name="Go M."/>
            <person name="Henderson B.A."/>
            <person name="Jones I.B."/>
            <person name="McGettigan J.A."/>
            <person name="Micheletti S.J."/>
            <person name="Nasrallah M.E."/>
            <person name="Ortiz D."/>
            <person name="Piller C.R."/>
            <person name="Privatt S.R."/>
            <person name="Schneider S.L."/>
            <person name="Sharp S."/>
            <person name="Smith T.C."/>
            <person name="Stanton J.D."/>
            <person name="Ullery H.E."/>
            <person name="Wilson R.J."/>
            <person name="Serrano M.G."/>
            <person name="Buck G."/>
            <person name="Lee V."/>
            <person name="Wang Y."/>
            <person name="Carvalho R."/>
            <person name="Voegtly L."/>
            <person name="Shi R."/>
            <person name="Duckworth R."/>
            <person name="Johnson A."/>
            <person name="Loviza R."/>
            <person name="Walstead R."/>
            <person name="Shah Z."/>
            <person name="Kiflezghi M."/>
            <person name="Wade K."/>
            <person name="Ball S.L."/>
            <person name="Bradley K.W."/>
            <person name="Asai D.J."/>
            <person name="Bowman C.A."/>
            <person name="Russell D.A."/>
            <person name="Pope W.H."/>
            <person name="Jacobs-Sera D."/>
            <person name="Hendrix R.W."/>
            <person name="Hatfull G.F."/>
        </authorList>
    </citation>
    <scope>NUCLEOTIDE SEQUENCE [LARGE SCALE GENOMIC DNA]</scope>
</reference>
<protein>
    <submittedName>
        <fullName evidence="1">Baseplate protein</fullName>
    </submittedName>
</protein>
<dbReference type="EMBL" id="KT624200">
    <property type="protein sequence ID" value="AMM44849.1"/>
    <property type="molecule type" value="Genomic_DNA"/>
</dbReference>
<evidence type="ECO:0000313" key="2">
    <source>
        <dbReference type="Proteomes" id="UP000203261"/>
    </source>
</evidence>
<dbReference type="GeneID" id="29125218"/>
<sequence>MSGGVSFFDGLTARSPYMVVKIGAKIYNLTHPNFLQSFQFTRRSESMGEYQLVMTDLQDLDLEAKLIDAIQNPNLNPVSLQYGWGMAPGEKSSWYKGILISYNAQFLPNLGLTLTLRGIVNESFGLPQTKTYRGNSVSEIIAQVCADEGWTIKKLDDTEPFDEEREFHQQNQTSIEFIRQTLVPEANKGEFPVRFFHTTTAADGMICWFVKTDPQNPTVTRKEFNFMINAGNFGNVISFSPNYEGAQLAALNTQIGFVDRETNDMIVYQNQASNIAGADKLLPRNIPFGSTTPDMMSSILQNNWFGQNIGGYDATLEIVGDPKVNPLEYINIIPVRPDGRVHHTGGIYQVMEVVDNIQGSYKTTLQCVKMPGMTYDITKTLV</sequence>
<name>A0A127AW09_9CAUD</name>
<organism evidence="1 2">
    <name type="scientific">Bacillus phage SP-15</name>
    <dbReference type="NCBI Taxonomy" id="1792032"/>
    <lineage>
        <taxon>Viruses</taxon>
        <taxon>Duplodnaviria</taxon>
        <taxon>Heunggongvirae</taxon>
        <taxon>Uroviricota</taxon>
        <taxon>Caudoviricetes</taxon>
        <taxon>Thornevirus</taxon>
        <taxon>Thornevirus SP15</taxon>
    </lineage>
</organism>